<accession>A0AAU7V8C1</accession>
<comment type="similarity">
    <text evidence="1">Belongs to the short-chain dehydrogenases/reductases (SDR) family.</text>
</comment>
<dbReference type="InterPro" id="IPR016195">
    <property type="entry name" value="Pol/histidinol_Pase-like"/>
</dbReference>
<dbReference type="KEGG" id="sapp:SAC06_02825"/>
<evidence type="ECO:0000256" key="3">
    <source>
        <dbReference type="SAM" id="MobiDB-lite"/>
    </source>
</evidence>
<dbReference type="PRINTS" id="PR00081">
    <property type="entry name" value="GDHRDH"/>
</dbReference>
<dbReference type="PRINTS" id="PR00080">
    <property type="entry name" value="SDRFAMILY"/>
</dbReference>
<dbReference type="PANTHER" id="PTHR42760:SF105">
    <property type="entry name" value="SORBITOL-6-PHOSPHATE 2-DEHYDROGENASE"/>
    <property type="match status" value="1"/>
</dbReference>
<evidence type="ECO:0000313" key="4">
    <source>
        <dbReference type="EMBL" id="XBW08508.1"/>
    </source>
</evidence>
<gene>
    <name evidence="4" type="ORF">SAC06_02825</name>
</gene>
<organism evidence="4">
    <name type="scientific">Scrofimicrobium appendicitidis</name>
    <dbReference type="NCBI Taxonomy" id="3079930"/>
    <lineage>
        <taxon>Bacteria</taxon>
        <taxon>Bacillati</taxon>
        <taxon>Actinomycetota</taxon>
        <taxon>Actinomycetes</taxon>
        <taxon>Actinomycetales</taxon>
        <taxon>Actinomycetaceae</taxon>
        <taxon>Scrofimicrobium</taxon>
    </lineage>
</organism>
<dbReference type="InterPro" id="IPR002347">
    <property type="entry name" value="SDR_fam"/>
</dbReference>
<dbReference type="PROSITE" id="PS00061">
    <property type="entry name" value="ADH_SHORT"/>
    <property type="match status" value="1"/>
</dbReference>
<reference evidence="4" key="1">
    <citation type="submission" date="2023-11" db="EMBL/GenBank/DDBJ databases">
        <title>Scrofimicrobium hongkongense sp. nov., isolated from a patient with peritonitis.</title>
        <authorList>
            <person name="Lao H.Y."/>
            <person name="Wong A.Y.P."/>
            <person name="Ng T.L."/>
            <person name="Wong R.Y.L."/>
            <person name="Yau M.C.Y."/>
            <person name="Lam J.Y.W."/>
            <person name="Siu G.K.H."/>
        </authorList>
    </citation>
    <scope>NUCLEOTIDE SEQUENCE</scope>
    <source>
        <strain evidence="4">R131</strain>
    </source>
</reference>
<dbReference type="InterPro" id="IPR036291">
    <property type="entry name" value="NAD(P)-bd_dom_sf"/>
</dbReference>
<proteinExistence type="inferred from homology"/>
<sequence length="786" mass="83793">MTNTPIVNTHVHFPPNFSAYATVAEAVEAGRAQQVAAIGISNFYDQSVYELFRDQAAQAGITPLYGLEFITLVPELAEQGVRVNDPSNPGRMYLCGKGINPFKVKSARAQEIADKIRTGNDERAAAMVNQLAAWCAENGLDTGLTPESIAEAVADRAGVPAQWVSLQERHIASAFQQVISALPELERHGILTRLYGGIEPTVDLEDAAALQGEVRTRLLKTGTPGFAPEVPLSFDEAYEYILEMDGIPVYPTLADGTSPICPFEDPAPELAQRLRARGIQMAELIPIRNTSACVDRYVRAFTEAGLLVIAGTEHNTPEQIPLEPACVDGPVSDYARQAFFDSACVIAAHQYLVSQGRPGYVDRTGRVVGDPVELARLGARLLARDEAAERLILTRVAPALRGALAQGDRLPVVTSSTAPAVRAAEAEELAAAGALVLELDPTQDLVEQTLAQLGQERPAIVALPGQLALATGSDLATASARMQQFLQRLTTGSETEIEPTEAADATPDTSGTGRLAGKVVVVTGAAQGFGLGIAQELITQGASLVLADLNVAQAQQEADRLCAEHGDGRAVALAVNVSNEHSTKRFVAEVCRLFGGIDVFVSNAGVLRAGSVLDQPVGEFDLVTSVNYRGYFLCVQAAAPIMAVQNRVRPDLWFDIVEINSKSGLEGSKRNFAYAGSKFGGIGLTQSFALELVEHGIKVNAICPGNYLDGPLWMDPERGLFVQYLAAGKVPGATTVDEVRAFYEAKVPMNRGCVPADLAKAIYYIVDQDYETGQAVPVTGGQNMLN</sequence>
<dbReference type="SUPFAM" id="SSF89550">
    <property type="entry name" value="PHP domain-like"/>
    <property type="match status" value="1"/>
</dbReference>
<dbReference type="FunFam" id="3.40.50.720:FF:000084">
    <property type="entry name" value="Short-chain dehydrogenase reductase"/>
    <property type="match status" value="1"/>
</dbReference>
<protein>
    <submittedName>
        <fullName evidence="4">SDR family NAD(P)-dependent oxidoreductase</fullName>
    </submittedName>
</protein>
<dbReference type="SUPFAM" id="SSF51735">
    <property type="entry name" value="NAD(P)-binding Rossmann-fold domains"/>
    <property type="match status" value="1"/>
</dbReference>
<dbReference type="AlphaFoldDB" id="A0AAU7V8C1"/>
<evidence type="ECO:0000256" key="1">
    <source>
        <dbReference type="ARBA" id="ARBA00006484"/>
    </source>
</evidence>
<dbReference type="GO" id="GO:0016616">
    <property type="term" value="F:oxidoreductase activity, acting on the CH-OH group of donors, NAD or NADP as acceptor"/>
    <property type="evidence" value="ECO:0007669"/>
    <property type="project" value="TreeGrafter"/>
</dbReference>
<dbReference type="RefSeq" id="WP_350258708.1">
    <property type="nucleotide sequence ID" value="NZ_CP138335.1"/>
</dbReference>
<dbReference type="Pfam" id="PF00106">
    <property type="entry name" value="adh_short"/>
    <property type="match status" value="1"/>
</dbReference>
<dbReference type="InterPro" id="IPR020904">
    <property type="entry name" value="Sc_DH/Rdtase_CS"/>
</dbReference>
<evidence type="ECO:0000256" key="2">
    <source>
        <dbReference type="ARBA" id="ARBA00023002"/>
    </source>
</evidence>
<dbReference type="EMBL" id="CP138335">
    <property type="protein sequence ID" value="XBW08508.1"/>
    <property type="molecule type" value="Genomic_DNA"/>
</dbReference>
<feature type="region of interest" description="Disordered" evidence="3">
    <location>
        <begin position="491"/>
        <end position="510"/>
    </location>
</feature>
<keyword evidence="2" id="KW-0560">Oxidoreductase</keyword>
<dbReference type="PANTHER" id="PTHR42760">
    <property type="entry name" value="SHORT-CHAIN DEHYDROGENASES/REDUCTASES FAMILY MEMBER"/>
    <property type="match status" value="1"/>
</dbReference>
<dbReference type="Gene3D" id="3.40.50.720">
    <property type="entry name" value="NAD(P)-binding Rossmann-like Domain"/>
    <property type="match status" value="1"/>
</dbReference>
<name>A0AAU7V8C1_9ACTO</name>